<keyword evidence="1" id="KW-1133">Transmembrane helix</keyword>
<organism evidence="2 3">
    <name type="scientific">Wenyingzhuangia heitensis</name>
    <dbReference type="NCBI Taxonomy" id="1487859"/>
    <lineage>
        <taxon>Bacteria</taxon>
        <taxon>Pseudomonadati</taxon>
        <taxon>Bacteroidota</taxon>
        <taxon>Flavobacteriia</taxon>
        <taxon>Flavobacteriales</taxon>
        <taxon>Flavobacteriaceae</taxon>
        <taxon>Wenyingzhuangia</taxon>
    </lineage>
</organism>
<keyword evidence="3" id="KW-1185">Reference proteome</keyword>
<dbReference type="PANTHER" id="PTHR37804:SF1">
    <property type="entry name" value="CDAA REGULATORY PROTEIN CDAR"/>
    <property type="match status" value="1"/>
</dbReference>
<dbReference type="EMBL" id="JAASQL010000004">
    <property type="protein sequence ID" value="NIJ46144.1"/>
    <property type="molecule type" value="Genomic_DNA"/>
</dbReference>
<dbReference type="Gene3D" id="2.170.120.40">
    <property type="entry name" value="YbbR-like domain"/>
    <property type="match status" value="1"/>
</dbReference>
<protein>
    <submittedName>
        <fullName evidence="2">BMFP domain-containing protein YqiC</fullName>
    </submittedName>
</protein>
<gene>
    <name evidence="2" type="ORF">FHR24_002622</name>
</gene>
<comment type="caution">
    <text evidence="2">The sequence shown here is derived from an EMBL/GenBank/DDBJ whole genome shotgun (WGS) entry which is preliminary data.</text>
</comment>
<reference evidence="2 3" key="1">
    <citation type="submission" date="2020-03" db="EMBL/GenBank/DDBJ databases">
        <title>Genomic Encyclopedia of Type Strains, Phase IV (KMG-IV): sequencing the most valuable type-strain genomes for metagenomic binning, comparative biology and taxonomic classification.</title>
        <authorList>
            <person name="Goeker M."/>
        </authorList>
    </citation>
    <scope>NUCLEOTIDE SEQUENCE [LARGE SCALE GENOMIC DNA]</scope>
    <source>
        <strain evidence="2 3">DSM 101599</strain>
    </source>
</reference>
<dbReference type="PANTHER" id="PTHR37804">
    <property type="entry name" value="CDAA REGULATORY PROTEIN CDAR"/>
    <property type="match status" value="1"/>
</dbReference>
<proteinExistence type="predicted"/>
<evidence type="ECO:0000256" key="1">
    <source>
        <dbReference type="SAM" id="Phobius"/>
    </source>
</evidence>
<dbReference type="InterPro" id="IPR053154">
    <property type="entry name" value="c-di-AMP_regulator"/>
</dbReference>
<accession>A0ABX0UBD8</accession>
<keyword evidence="1" id="KW-0812">Transmembrane</keyword>
<feature type="transmembrane region" description="Helical" evidence="1">
    <location>
        <begin position="20"/>
        <end position="37"/>
    </location>
</feature>
<keyword evidence="1" id="KW-0472">Membrane</keyword>
<evidence type="ECO:0000313" key="2">
    <source>
        <dbReference type="EMBL" id="NIJ46144.1"/>
    </source>
</evidence>
<evidence type="ECO:0000313" key="3">
    <source>
        <dbReference type="Proteomes" id="UP000745859"/>
    </source>
</evidence>
<dbReference type="Proteomes" id="UP000745859">
    <property type="component" value="Unassembled WGS sequence"/>
</dbReference>
<dbReference type="RefSeq" id="WP_167189620.1">
    <property type="nucleotide sequence ID" value="NZ_JAASQL010000004.1"/>
</dbReference>
<sequence length="317" mass="36532">MADRKKLATYKFNKRRDSVFLLFVLGTFIFWFLNKLSNTYTQVVSYTIEYVDLPNQFVFQEKPQENLSFRIESDGFYFFSNAFKRNQIQISLAAIKKRDQYAYYLPNAELKKQVRSVIKEKINLLDVIEDTVEVKLGKKSFKKVPVVPNISINYHSGYNSFSGIKLIPDSIIVSGPEMQLAKVSKIKLAAFTKKDVITSIDEKIEIIKPEIQKIEFNKEQVELKIEVEKITEKTLMVAVQIINAPSDDVVLYPKKVKVTCQVRLSQFNVVKANDFTVICDYNNRGSKHIKIELVKKSGVVSSAKLNTNQVEYLILKE</sequence>
<name>A0ABX0UBD8_9FLAO</name>